<organism evidence="1 2">
    <name type="scientific">Flavobacterium haoranii</name>
    <dbReference type="NCBI Taxonomy" id="683124"/>
    <lineage>
        <taxon>Bacteria</taxon>
        <taxon>Pseudomonadati</taxon>
        <taxon>Bacteroidota</taxon>
        <taxon>Flavobacteriia</taxon>
        <taxon>Flavobacteriales</taxon>
        <taxon>Flavobacteriaceae</taxon>
        <taxon>Flavobacterium</taxon>
    </lineage>
</organism>
<protein>
    <submittedName>
        <fullName evidence="1">Uncharacterized protein</fullName>
    </submittedName>
</protein>
<proteinExistence type="predicted"/>
<dbReference type="STRING" id="683124.SAMN05444337_2240"/>
<name>A0A1M6KBD8_9FLAO</name>
<gene>
    <name evidence="1" type="ORF">SAMN05444337_2240</name>
</gene>
<accession>A0A1M6KBD8</accession>
<dbReference type="Proteomes" id="UP000184232">
    <property type="component" value="Unassembled WGS sequence"/>
</dbReference>
<dbReference type="EMBL" id="FQZH01000004">
    <property type="protein sequence ID" value="SHJ56285.1"/>
    <property type="molecule type" value="Genomic_DNA"/>
</dbReference>
<dbReference type="AlphaFoldDB" id="A0A1M6KBD8"/>
<reference evidence="1 2" key="1">
    <citation type="submission" date="2016-11" db="EMBL/GenBank/DDBJ databases">
        <authorList>
            <person name="Jaros S."/>
            <person name="Januszkiewicz K."/>
            <person name="Wedrychowicz H."/>
        </authorList>
    </citation>
    <scope>NUCLEOTIDE SEQUENCE [LARGE SCALE GENOMIC DNA]</scope>
    <source>
        <strain evidence="1 2">DSM 22807</strain>
    </source>
</reference>
<keyword evidence="2" id="KW-1185">Reference proteome</keyword>
<dbReference type="OrthoDB" id="9944502at2"/>
<dbReference type="RefSeq" id="WP_072785051.1">
    <property type="nucleotide sequence ID" value="NZ_CP045292.1"/>
</dbReference>
<sequence>MARKHFMIYYQKGSGTYVVTEPMPWARENKELFVDFDFNSKKPTSEVIEKLLIEKFNFKIMVDDNKVKLIQNLNPNLSFKL</sequence>
<evidence type="ECO:0000313" key="1">
    <source>
        <dbReference type="EMBL" id="SHJ56285.1"/>
    </source>
</evidence>
<evidence type="ECO:0000313" key="2">
    <source>
        <dbReference type="Proteomes" id="UP000184232"/>
    </source>
</evidence>